<organism evidence="6 7">
    <name type="scientific">Candidatus Kerfeldbacteria bacterium CG08_land_8_20_14_0_20_42_7</name>
    <dbReference type="NCBI Taxonomy" id="2014245"/>
    <lineage>
        <taxon>Bacteria</taxon>
        <taxon>Candidatus Kerfeldiibacteriota</taxon>
    </lineage>
</organism>
<dbReference type="InterPro" id="IPR002677">
    <property type="entry name" value="Ribosomal_bL32"/>
</dbReference>
<sequence>CPKCKKPARPHRICPNCGYYKGRDILQKDLKAERKKKRVKKHEQKSTS</sequence>
<dbReference type="NCBIfam" id="TIGR01031">
    <property type="entry name" value="rpmF_bact"/>
    <property type="match status" value="1"/>
</dbReference>
<gene>
    <name evidence="6" type="primary">rpmF</name>
    <name evidence="6" type="ORF">COT25_01885</name>
</gene>
<evidence type="ECO:0000256" key="4">
    <source>
        <dbReference type="ARBA" id="ARBA00035178"/>
    </source>
</evidence>
<dbReference type="Pfam" id="PF01783">
    <property type="entry name" value="Ribosomal_L32p"/>
    <property type="match status" value="1"/>
</dbReference>
<dbReference type="Proteomes" id="UP000228711">
    <property type="component" value="Unassembled WGS sequence"/>
</dbReference>
<dbReference type="SUPFAM" id="SSF57829">
    <property type="entry name" value="Zn-binding ribosomal proteins"/>
    <property type="match status" value="1"/>
</dbReference>
<protein>
    <recommendedName>
        <fullName evidence="4">Large ribosomal subunit protein bL32</fullName>
    </recommendedName>
</protein>
<evidence type="ECO:0000313" key="7">
    <source>
        <dbReference type="Proteomes" id="UP000228711"/>
    </source>
</evidence>
<evidence type="ECO:0000256" key="2">
    <source>
        <dbReference type="ARBA" id="ARBA00022980"/>
    </source>
</evidence>
<name>A0A2H0YT57_9BACT</name>
<evidence type="ECO:0000256" key="5">
    <source>
        <dbReference type="SAM" id="MobiDB-lite"/>
    </source>
</evidence>
<evidence type="ECO:0000256" key="1">
    <source>
        <dbReference type="ARBA" id="ARBA00008560"/>
    </source>
</evidence>
<proteinExistence type="inferred from homology"/>
<reference evidence="7" key="1">
    <citation type="submission" date="2017-09" db="EMBL/GenBank/DDBJ databases">
        <title>Depth-based differentiation of microbial function through sediment-hosted aquifers and enrichment of novel symbionts in the deep terrestrial subsurface.</title>
        <authorList>
            <person name="Probst A.J."/>
            <person name="Ladd B."/>
            <person name="Jarett J.K."/>
            <person name="Geller-Mcgrath D.E."/>
            <person name="Sieber C.M.K."/>
            <person name="Emerson J.B."/>
            <person name="Anantharaman K."/>
            <person name="Thomas B.C."/>
            <person name="Malmstrom R."/>
            <person name="Stieglmeier M."/>
            <person name="Klingl A."/>
            <person name="Woyke T."/>
            <person name="Ryan C.M."/>
            <person name="Banfield J.F."/>
        </authorList>
    </citation>
    <scope>NUCLEOTIDE SEQUENCE [LARGE SCALE GENOMIC DNA]</scope>
</reference>
<dbReference type="EMBL" id="PEXV01000068">
    <property type="protein sequence ID" value="PIS41667.1"/>
    <property type="molecule type" value="Genomic_DNA"/>
</dbReference>
<keyword evidence="2 6" id="KW-0689">Ribosomal protein</keyword>
<dbReference type="GO" id="GO:0006412">
    <property type="term" value="P:translation"/>
    <property type="evidence" value="ECO:0007669"/>
    <property type="project" value="InterPro"/>
</dbReference>
<dbReference type="InterPro" id="IPR011332">
    <property type="entry name" value="Ribosomal_zn-bd"/>
</dbReference>
<feature type="non-terminal residue" evidence="6">
    <location>
        <position position="1"/>
    </location>
</feature>
<dbReference type="GO" id="GO:0015934">
    <property type="term" value="C:large ribosomal subunit"/>
    <property type="evidence" value="ECO:0007669"/>
    <property type="project" value="InterPro"/>
</dbReference>
<dbReference type="AlphaFoldDB" id="A0A2H0YT57"/>
<evidence type="ECO:0000256" key="3">
    <source>
        <dbReference type="ARBA" id="ARBA00023274"/>
    </source>
</evidence>
<comment type="similarity">
    <text evidence="1">Belongs to the bacterial ribosomal protein bL32 family.</text>
</comment>
<accession>A0A2H0YT57</accession>
<feature type="compositionally biased region" description="Basic residues" evidence="5">
    <location>
        <begin position="33"/>
        <end position="48"/>
    </location>
</feature>
<dbReference type="GO" id="GO:0003735">
    <property type="term" value="F:structural constituent of ribosome"/>
    <property type="evidence" value="ECO:0007669"/>
    <property type="project" value="InterPro"/>
</dbReference>
<feature type="region of interest" description="Disordered" evidence="5">
    <location>
        <begin position="29"/>
        <end position="48"/>
    </location>
</feature>
<comment type="caution">
    <text evidence="6">The sequence shown here is derived from an EMBL/GenBank/DDBJ whole genome shotgun (WGS) entry which is preliminary data.</text>
</comment>
<evidence type="ECO:0000313" key="6">
    <source>
        <dbReference type="EMBL" id="PIS41667.1"/>
    </source>
</evidence>
<keyword evidence="3" id="KW-0687">Ribonucleoprotein</keyword>